<dbReference type="InterPro" id="IPR008605">
    <property type="entry name" value="ECM1"/>
</dbReference>
<evidence type="ECO:0000313" key="5">
    <source>
        <dbReference type="Proteomes" id="UP001652622"/>
    </source>
</evidence>
<dbReference type="GO" id="GO:0005615">
    <property type="term" value="C:extracellular space"/>
    <property type="evidence" value="ECO:0007669"/>
    <property type="project" value="InterPro"/>
</dbReference>
<dbReference type="GO" id="GO:0030500">
    <property type="term" value="P:regulation of bone mineralization"/>
    <property type="evidence" value="ECO:0007669"/>
    <property type="project" value="TreeGrafter"/>
</dbReference>
<dbReference type="RefSeq" id="XP_034280930.1">
    <property type="nucleotide sequence ID" value="XM_034425039.2"/>
</dbReference>
<keyword evidence="3" id="KW-0677">Repeat</keyword>
<dbReference type="Pfam" id="PF05782">
    <property type="entry name" value="ECM1"/>
    <property type="match status" value="1"/>
</dbReference>
<dbReference type="AlphaFoldDB" id="A0A6P9CLZ8"/>
<keyword evidence="4" id="KW-0732">Signal</keyword>
<proteinExistence type="predicted"/>
<dbReference type="GO" id="GO:0007165">
    <property type="term" value="P:signal transduction"/>
    <property type="evidence" value="ECO:0007669"/>
    <property type="project" value="InterPro"/>
</dbReference>
<dbReference type="CTD" id="1893"/>
<organism evidence="5 6">
    <name type="scientific">Pantherophis guttatus</name>
    <name type="common">Corn snake</name>
    <name type="synonym">Elaphe guttata</name>
    <dbReference type="NCBI Taxonomy" id="94885"/>
    <lineage>
        <taxon>Eukaryota</taxon>
        <taxon>Metazoa</taxon>
        <taxon>Chordata</taxon>
        <taxon>Craniata</taxon>
        <taxon>Vertebrata</taxon>
        <taxon>Euteleostomi</taxon>
        <taxon>Lepidosauria</taxon>
        <taxon>Squamata</taxon>
        <taxon>Bifurcata</taxon>
        <taxon>Unidentata</taxon>
        <taxon>Episquamata</taxon>
        <taxon>Toxicofera</taxon>
        <taxon>Serpentes</taxon>
        <taxon>Colubroidea</taxon>
        <taxon>Colubridae</taxon>
        <taxon>Colubrinae</taxon>
        <taxon>Pantherophis</taxon>
    </lineage>
</organism>
<protein>
    <submittedName>
        <fullName evidence="6">Extracellular matrix protein 1</fullName>
    </submittedName>
</protein>
<dbReference type="InterPro" id="IPR020858">
    <property type="entry name" value="Serum_albumin-like"/>
</dbReference>
<dbReference type="Proteomes" id="UP001652622">
    <property type="component" value="Unplaced"/>
</dbReference>
<feature type="signal peptide" evidence="4">
    <location>
        <begin position="1"/>
        <end position="23"/>
    </location>
</feature>
<sequence length="353" mass="39235">MPTMTAVWLCLCLGCLAAWPAWALSASQAPPPANEDDQPPLAQFPVEISQHDVLPDAISREFLMQKIQENLEDGQEELPILVHGEPQSVPLQPRGRGPPCREVGCSREAPFYKLEDFPPGRPSLSNLGALCAAGRKKHSYGPWNLPQTSFSHLSRQGEALNQLELQFTRCCQLAEDQKLPCASNEWEKCLARFCKQEFSTKTRPFHCCRAGPREARLSCFASQAPFPKYEGEGASLDLANLTTTILDSICSQASSQAKQKPSPALVQNITESCCKLPESERTLCAQGVKSQFITAFCSSQRRAWKDPQKCCAQTEEAARNDCFDRSYLGRVSLLRREQEEEEEEIVLPTQTAS</sequence>
<dbReference type="OrthoDB" id="9889855at2759"/>
<dbReference type="Gene3D" id="1.10.246.10">
    <property type="match status" value="2"/>
</dbReference>
<keyword evidence="2" id="KW-0964">Secreted</keyword>
<keyword evidence="5" id="KW-1185">Reference proteome</keyword>
<dbReference type="SUPFAM" id="SSF48552">
    <property type="entry name" value="Serum albumin-like"/>
    <property type="match status" value="2"/>
</dbReference>
<evidence type="ECO:0000313" key="6">
    <source>
        <dbReference type="RefSeq" id="XP_034280930.1"/>
    </source>
</evidence>
<accession>A0A6P9CLZ8</accession>
<evidence type="ECO:0000256" key="1">
    <source>
        <dbReference type="ARBA" id="ARBA00004613"/>
    </source>
</evidence>
<dbReference type="PANTHER" id="PTHR16776:SF3">
    <property type="entry name" value="EXTRACELLULAR MATRIX PROTEIN 1"/>
    <property type="match status" value="1"/>
</dbReference>
<dbReference type="OMA" id="CAQTEEA"/>
<evidence type="ECO:0000256" key="3">
    <source>
        <dbReference type="ARBA" id="ARBA00022737"/>
    </source>
</evidence>
<evidence type="ECO:0000256" key="4">
    <source>
        <dbReference type="SAM" id="SignalP"/>
    </source>
</evidence>
<dbReference type="GeneID" id="117670114"/>
<comment type="subcellular location">
    <subcellularLocation>
        <location evidence="1">Secreted</location>
    </subcellularLocation>
</comment>
<reference evidence="6" key="1">
    <citation type="submission" date="2025-08" db="UniProtKB">
        <authorList>
            <consortium name="RefSeq"/>
        </authorList>
    </citation>
    <scope>IDENTIFICATION</scope>
    <source>
        <tissue evidence="6">Blood</tissue>
    </source>
</reference>
<dbReference type="PANTHER" id="PTHR16776">
    <property type="entry name" value="EXTRACELLULAR MATRIX PROTEIN 1"/>
    <property type="match status" value="1"/>
</dbReference>
<feature type="chain" id="PRO_5027550746" evidence="4">
    <location>
        <begin position="24"/>
        <end position="353"/>
    </location>
</feature>
<dbReference type="KEGG" id="pgut:117670114"/>
<dbReference type="InParanoid" id="A0A6P9CLZ8"/>
<name>A0A6P9CLZ8_PANGU</name>
<evidence type="ECO:0000256" key="2">
    <source>
        <dbReference type="ARBA" id="ARBA00022525"/>
    </source>
</evidence>
<gene>
    <name evidence="6" type="primary">ECM1</name>
</gene>